<keyword evidence="4 8" id="KW-0812">Transmembrane</keyword>
<dbReference type="InterPro" id="IPR024791">
    <property type="entry name" value="Cyt_c/ubiquinol_Oxase_su3"/>
</dbReference>
<evidence type="ECO:0000256" key="6">
    <source>
        <dbReference type="ARBA" id="ARBA00022989"/>
    </source>
</evidence>
<dbReference type="InterPro" id="IPR000298">
    <property type="entry name" value="Cyt_c_oxidase-like_su3"/>
</dbReference>
<dbReference type="Pfam" id="PF00510">
    <property type="entry name" value="COX3"/>
    <property type="match status" value="1"/>
</dbReference>
<dbReference type="InterPro" id="IPR035973">
    <property type="entry name" value="Cyt_c_oxidase_su3-like_sf"/>
</dbReference>
<dbReference type="Gene3D" id="1.10.287.70">
    <property type="match status" value="1"/>
</dbReference>
<feature type="transmembrane region" description="Helical" evidence="9">
    <location>
        <begin position="43"/>
        <end position="63"/>
    </location>
</feature>
<dbReference type="InterPro" id="IPR033945">
    <property type="entry name" value="Cyt_c_oxase_su3_dom"/>
</dbReference>
<evidence type="ECO:0000259" key="10">
    <source>
        <dbReference type="PROSITE" id="PS50253"/>
    </source>
</evidence>
<gene>
    <name evidence="11" type="primary">COX3</name>
</gene>
<comment type="function">
    <text evidence="8">Component of the cytochrome c oxidase, the last enzyme in the mitochondrial electron transport chain which drives oxidative phosphorylation. The respiratory chain contains 3 multisubunit complexes succinate dehydrogenase (complex II, CII), ubiquinol-cytochrome c oxidoreductase (cytochrome b-c1 complex, complex III, CIII) and cytochrome c oxidase (complex IV, CIV), that cooperate to transfer electrons derived from NADH and succinate to molecular oxygen, creating an electrochemical gradient over the inner membrane that drives transmembrane transport and the ATP synthase. Cytochrome c oxidase is the component of the respiratory chain that catalyzes the reduction of oxygen to water. Electrons originating from reduced cytochrome c in the intermembrane space (IMS) are transferred via the dinuclear copper A center (CU(A)) of subunit 2 and heme A of subunit 1 to the active site in subunit 1, a binuclear center (BNC) formed by heme A3 and copper B (CU(B)). The BNC reduces molecular oxygen to 2 water molecules using 4 electrons from cytochrome c in the IMS and 4 protons from the mitochondrial matrix.</text>
</comment>
<evidence type="ECO:0000256" key="1">
    <source>
        <dbReference type="ARBA" id="ARBA00004141"/>
    </source>
</evidence>
<evidence type="ECO:0000256" key="4">
    <source>
        <dbReference type="ARBA" id="ARBA00022692"/>
    </source>
</evidence>
<feature type="transmembrane region" description="Helical" evidence="9">
    <location>
        <begin position="238"/>
        <end position="258"/>
    </location>
</feature>
<evidence type="ECO:0000256" key="7">
    <source>
        <dbReference type="ARBA" id="ARBA00023136"/>
    </source>
</evidence>
<dbReference type="CDD" id="cd01665">
    <property type="entry name" value="Cyt_c_Oxidase_III"/>
    <property type="match status" value="1"/>
</dbReference>
<name>A0A8F5DPQ4_9BILA</name>
<geneLocation type="mitochondrion" evidence="11"/>
<dbReference type="GO" id="GO:0004129">
    <property type="term" value="F:cytochrome-c oxidase activity"/>
    <property type="evidence" value="ECO:0007669"/>
    <property type="project" value="InterPro"/>
</dbReference>
<evidence type="ECO:0000256" key="8">
    <source>
        <dbReference type="RuleBase" id="RU003375"/>
    </source>
</evidence>
<keyword evidence="8 11" id="KW-0496">Mitochondrion</keyword>
<proteinExistence type="inferred from homology"/>
<dbReference type="Gene3D" id="1.20.120.80">
    <property type="entry name" value="Cytochrome c oxidase, subunit III, four-helix bundle"/>
    <property type="match status" value="1"/>
</dbReference>
<feature type="transmembrane region" description="Helical" evidence="9">
    <location>
        <begin position="125"/>
        <end position="146"/>
    </location>
</feature>
<keyword evidence="5" id="KW-1278">Translocase</keyword>
<protein>
    <recommendedName>
        <fullName evidence="3 8">Cytochrome c oxidase subunit 3</fullName>
    </recommendedName>
</protein>
<evidence type="ECO:0000313" key="11">
    <source>
        <dbReference type="EMBL" id="QXJ80305.1"/>
    </source>
</evidence>
<dbReference type="GO" id="GO:0006123">
    <property type="term" value="P:mitochondrial electron transport, cytochrome c to oxygen"/>
    <property type="evidence" value="ECO:0007669"/>
    <property type="project" value="TreeGrafter"/>
</dbReference>
<feature type="transmembrane region" description="Helical" evidence="9">
    <location>
        <begin position="84"/>
        <end position="105"/>
    </location>
</feature>
<keyword evidence="6 9" id="KW-1133">Transmembrane helix</keyword>
<sequence>MKKLMLNYNSPWSPMICISLLSVMLTIIVIIKKMYWCSNNQNSWLWLFFNLLLMLIIVLFWFRDCSRETITGTINDDKTCSTKLGMIFFLLSEAFFFLSFFWLFTSSVLTPDLSFWPPSNLKMPSFIGAPSLNTILLVTSSATVTLSHFEKDMKNSLSHIWLIFTLILSFLFMLVQYMEYLSLPFSFTSGVAGSIFFMATGFHGMHVILGSLILFGCLVMMSYRGYTNLSMLSYELGIWYWHFVDAIWLMLYTIFYCWGH</sequence>
<feature type="transmembrane region" description="Helical" evidence="9">
    <location>
        <begin position="158"/>
        <end position="175"/>
    </location>
</feature>
<feature type="domain" description="Heme-copper oxidase subunit III family profile" evidence="10">
    <location>
        <begin position="1"/>
        <end position="260"/>
    </location>
</feature>
<comment type="subcellular location">
    <subcellularLocation>
        <location evidence="1">Membrane</location>
        <topology evidence="1">Multi-pass membrane protein</topology>
    </subcellularLocation>
</comment>
<dbReference type="InterPro" id="IPR013833">
    <property type="entry name" value="Cyt_c_oxidase_su3_a-hlx"/>
</dbReference>
<dbReference type="PANTHER" id="PTHR11403:SF7">
    <property type="entry name" value="CYTOCHROME C OXIDASE SUBUNIT 3"/>
    <property type="match status" value="1"/>
</dbReference>
<organism evidence="11">
    <name type="scientific">Trichuris sp. 2 ARS-2017</name>
    <dbReference type="NCBI Taxonomy" id="2040584"/>
    <lineage>
        <taxon>Eukaryota</taxon>
        <taxon>Metazoa</taxon>
        <taxon>Ecdysozoa</taxon>
        <taxon>Nematoda</taxon>
        <taxon>Enoplea</taxon>
        <taxon>Dorylaimia</taxon>
        <taxon>Trichinellida</taxon>
        <taxon>Trichuridae</taxon>
        <taxon>Trichuris</taxon>
    </lineage>
</organism>
<dbReference type="GO" id="GO:0016020">
    <property type="term" value="C:membrane"/>
    <property type="evidence" value="ECO:0007669"/>
    <property type="project" value="UniProtKB-SubCell"/>
</dbReference>
<dbReference type="GO" id="GO:0005739">
    <property type="term" value="C:mitochondrion"/>
    <property type="evidence" value="ECO:0007669"/>
    <property type="project" value="TreeGrafter"/>
</dbReference>
<reference evidence="11" key="1">
    <citation type="journal article" date="2021" name="Life">
        <title>Mitogenomics and Evolutionary History of Rodent Whipworms (Trichuris spp.) Originating from Three Biogeographic Regions.</title>
        <authorList>
            <person name="Petruzela J."/>
            <person name="Ribas A."/>
            <person name="de Bellocq J.G."/>
        </authorList>
    </citation>
    <scope>NUCLEOTIDE SEQUENCE</scope>
</reference>
<accession>A0A8F5DPQ4</accession>
<evidence type="ECO:0000256" key="3">
    <source>
        <dbReference type="ARBA" id="ARBA00015944"/>
    </source>
</evidence>
<dbReference type="EMBL" id="MZ229685">
    <property type="protein sequence ID" value="QXJ80305.1"/>
    <property type="molecule type" value="Genomic_DNA"/>
</dbReference>
<dbReference type="SUPFAM" id="SSF81452">
    <property type="entry name" value="Cytochrome c oxidase subunit III-like"/>
    <property type="match status" value="1"/>
</dbReference>
<comment type="similarity">
    <text evidence="2 8">Belongs to the cytochrome c oxidase subunit 3 family.</text>
</comment>
<dbReference type="PANTHER" id="PTHR11403">
    <property type="entry name" value="CYTOCHROME C OXIDASE SUBUNIT III"/>
    <property type="match status" value="1"/>
</dbReference>
<evidence type="ECO:0000256" key="2">
    <source>
        <dbReference type="ARBA" id="ARBA00010581"/>
    </source>
</evidence>
<keyword evidence="7 9" id="KW-0472">Membrane</keyword>
<dbReference type="AlphaFoldDB" id="A0A8F5DPQ4"/>
<feature type="transmembrane region" description="Helical" evidence="9">
    <location>
        <begin position="12"/>
        <end position="31"/>
    </location>
</feature>
<evidence type="ECO:0000256" key="5">
    <source>
        <dbReference type="ARBA" id="ARBA00022967"/>
    </source>
</evidence>
<dbReference type="PROSITE" id="PS50253">
    <property type="entry name" value="COX3"/>
    <property type="match status" value="1"/>
</dbReference>
<evidence type="ECO:0000256" key="9">
    <source>
        <dbReference type="SAM" id="Phobius"/>
    </source>
</evidence>